<reference evidence="1" key="1">
    <citation type="submission" date="2014-05" db="EMBL/GenBank/DDBJ databases">
        <title>The transcriptome of the halophilic microalga Tetraselmis sp. GSL018 isolated from the Great Salt Lake, Utah.</title>
        <authorList>
            <person name="Jinkerson R.E."/>
            <person name="D'Adamo S."/>
            <person name="Posewitz M.C."/>
        </authorList>
    </citation>
    <scope>NUCLEOTIDE SEQUENCE</scope>
    <source>
        <strain evidence="1">GSL018</strain>
    </source>
</reference>
<accession>A0A061SD38</accession>
<dbReference type="AlphaFoldDB" id="A0A061SD38"/>
<evidence type="ECO:0008006" key="2">
    <source>
        <dbReference type="Google" id="ProtNLM"/>
    </source>
</evidence>
<name>A0A061SD38_9CHLO</name>
<proteinExistence type="predicted"/>
<protein>
    <recommendedName>
        <fullName evidence="2">RAP domain-containing protein</fullName>
    </recommendedName>
</protein>
<organism evidence="1">
    <name type="scientific">Tetraselmis sp. GSL018</name>
    <dbReference type="NCBI Taxonomy" id="582737"/>
    <lineage>
        <taxon>Eukaryota</taxon>
        <taxon>Viridiplantae</taxon>
        <taxon>Chlorophyta</taxon>
        <taxon>core chlorophytes</taxon>
        <taxon>Chlorodendrophyceae</taxon>
        <taxon>Chlorodendrales</taxon>
        <taxon>Chlorodendraceae</taxon>
        <taxon>Tetraselmis</taxon>
    </lineage>
</organism>
<gene>
    <name evidence="1" type="ORF">TSPGSL018_8970</name>
</gene>
<evidence type="ECO:0000313" key="1">
    <source>
        <dbReference type="EMBL" id="JAC80974.1"/>
    </source>
</evidence>
<dbReference type="EMBL" id="GBEZ01004227">
    <property type="protein sequence ID" value="JAC80974.1"/>
    <property type="molecule type" value="Transcribed_RNA"/>
</dbReference>
<sequence length="382" mass="40290">MGCGGGRAASARQLQEGRRCLGRAAGRGILPAGPRHAPVGLCGRPRPGGARRHAGAVRRGVALSLRGLVEVELFDALAERMLLLAARGAQLSPEDISAAAAACGAMGHAHPRLFRVLAGEALRQAGAMRPRHICSLAWASAELGHVDEALFSHICGVLEAGPDTFHAEALALLLWSLAVAQRLSPRTAAAVRDAVSRPRIPSTAALSQLYAAELGLLADHGPSAGPGLLEDAGVSAEARRAWLRGHCQAEDAPPGRRDAFAEIADVLRREGLSCQQQLLTEDGQVPVRLACFPSSEDKVAVEVYYSALCTSTEPRRPLGKMLLRRRLLEARGWRVAAINSEEWHGTVRAAGSPSGLHRLRAALLEARLGLSPAADGQPAISR</sequence>